<feature type="compositionally biased region" description="Acidic residues" evidence="2">
    <location>
        <begin position="457"/>
        <end position="469"/>
    </location>
</feature>
<dbReference type="GeneID" id="7831584"/>
<evidence type="ECO:0000313" key="4">
    <source>
        <dbReference type="Proteomes" id="UP000009168"/>
    </source>
</evidence>
<feature type="compositionally biased region" description="Polar residues" evidence="2">
    <location>
        <begin position="810"/>
        <end position="826"/>
    </location>
</feature>
<feature type="region of interest" description="Disordered" evidence="2">
    <location>
        <begin position="419"/>
        <end position="478"/>
    </location>
</feature>
<evidence type="ECO:0000256" key="2">
    <source>
        <dbReference type="SAM" id="MobiDB-lite"/>
    </source>
</evidence>
<dbReference type="AlphaFoldDB" id="I7LWL9"/>
<protein>
    <submittedName>
        <fullName evidence="3">Uncharacterized protein</fullName>
    </submittedName>
</protein>
<feature type="compositionally biased region" description="Low complexity" evidence="2">
    <location>
        <begin position="555"/>
        <end position="570"/>
    </location>
</feature>
<dbReference type="KEGG" id="tet:TTHERM_00558160"/>
<feature type="compositionally biased region" description="Polar residues" evidence="2">
    <location>
        <begin position="490"/>
        <end position="507"/>
    </location>
</feature>
<evidence type="ECO:0000256" key="1">
    <source>
        <dbReference type="SAM" id="Coils"/>
    </source>
</evidence>
<dbReference type="RefSeq" id="XP_001022380.2">
    <property type="nucleotide sequence ID" value="XM_001022380.2"/>
</dbReference>
<feature type="compositionally biased region" description="Polar residues" evidence="2">
    <location>
        <begin position="432"/>
        <end position="443"/>
    </location>
</feature>
<dbReference type="EMBL" id="GG662547">
    <property type="protein sequence ID" value="EAS02135.2"/>
    <property type="molecule type" value="Genomic_DNA"/>
</dbReference>
<feature type="region of interest" description="Disordered" evidence="2">
    <location>
        <begin position="543"/>
        <end position="576"/>
    </location>
</feature>
<dbReference type="InParanoid" id="I7LWL9"/>
<reference evidence="4" key="1">
    <citation type="journal article" date="2006" name="PLoS Biol.">
        <title>Macronuclear genome sequence of the ciliate Tetrahymena thermophila, a model eukaryote.</title>
        <authorList>
            <person name="Eisen J.A."/>
            <person name="Coyne R.S."/>
            <person name="Wu M."/>
            <person name="Wu D."/>
            <person name="Thiagarajan M."/>
            <person name="Wortman J.R."/>
            <person name="Badger J.H."/>
            <person name="Ren Q."/>
            <person name="Amedeo P."/>
            <person name="Jones K.M."/>
            <person name="Tallon L.J."/>
            <person name="Delcher A.L."/>
            <person name="Salzberg S.L."/>
            <person name="Silva J.C."/>
            <person name="Haas B.J."/>
            <person name="Majoros W.H."/>
            <person name="Farzad M."/>
            <person name="Carlton J.M."/>
            <person name="Smith R.K. Jr."/>
            <person name="Garg J."/>
            <person name="Pearlman R.E."/>
            <person name="Karrer K.M."/>
            <person name="Sun L."/>
            <person name="Manning G."/>
            <person name="Elde N.C."/>
            <person name="Turkewitz A.P."/>
            <person name="Asai D.J."/>
            <person name="Wilkes D.E."/>
            <person name="Wang Y."/>
            <person name="Cai H."/>
            <person name="Collins K."/>
            <person name="Stewart B.A."/>
            <person name="Lee S.R."/>
            <person name="Wilamowska K."/>
            <person name="Weinberg Z."/>
            <person name="Ruzzo W.L."/>
            <person name="Wloga D."/>
            <person name="Gaertig J."/>
            <person name="Frankel J."/>
            <person name="Tsao C.-C."/>
            <person name="Gorovsky M.A."/>
            <person name="Keeling P.J."/>
            <person name="Waller R.F."/>
            <person name="Patron N.J."/>
            <person name="Cherry J.M."/>
            <person name="Stover N.A."/>
            <person name="Krieger C.J."/>
            <person name="del Toro C."/>
            <person name="Ryder H.F."/>
            <person name="Williamson S.C."/>
            <person name="Barbeau R.A."/>
            <person name="Hamilton E.P."/>
            <person name="Orias E."/>
        </authorList>
    </citation>
    <scope>NUCLEOTIDE SEQUENCE [LARGE SCALE GENOMIC DNA]</scope>
    <source>
        <strain evidence="4">SB210</strain>
    </source>
</reference>
<feature type="region of interest" description="Disordered" evidence="2">
    <location>
        <begin position="810"/>
        <end position="833"/>
    </location>
</feature>
<sequence>MDQILKNTYTNIPTCISDALKELYLNQKKLQEETKGVVSQTKNLLSSYEKDVNSLRNEVNISQMNFKLYCQTTNDKLESIKNNLSNEVYINIIKNEDWQKKLEKRIFEDNLGWSEGANHIADALKQMERFQSDFRVFKQTINEQKLDICSFKEYLLDNVKNNNDLIKQLSKSLKLDQAKQDSDKQKQQISDLFSLQEQKNAKLKEIELSFKDKFENYMDNVKECSEKLNKYIFDNDNYVSNLYKHIFDVNKDFRSIKEEIDEKRRSFEVAVSEFQKGTITNYKQDKSNDKNNQFQSQNQVGEVDNKFLINEQKQKKLEQKNQELFDELKVLKESYQNQFISFKQQIDQKQVSFLDQIREDIKQSLQVHIQNIQENYFEPLINIRNQISPINMYQFESQEENLNAQGNKKNYRLQKNQKTIDEEEQKYEQKNSLKNTTDGSQAQNKEDIFSTIKSQPQEEDQEEEDEEYLQQENNKKGNNLQKSIKELEENTPNSDINGQQSLENNKQNSKKQSIHNASQQLSKRELAHKESIDLVDVYKVKNTSPEPSPLKAKYSNNQQNKGNQSNSSKGDMSKNNVTVTSFKKRKSVDDYSQYIQQNSQESQENFQQNLSYFYTEQEEDILNQVNSNYKNHLHFSKRKSLQTQQMFRNTPKMQGGSTILNKTLPDLSFDHSTSPNKKWPPLENAGIHQKIQNIQVKNMNSTNYTVMSHSKQNKMSILNLSLDFINPQAIQNQQNLSQSQVNGIGNLGSFSNQLQNIHQPVIQLASYGNKMPQLRAQKFLNSSNQNKDSIMQRPFSQQSHRNSAGGIFINKSQNKIQNRPKTQESIQIIGHKK</sequence>
<accession>I7LWL9</accession>
<keyword evidence="1" id="KW-0175">Coiled coil</keyword>
<proteinExistence type="predicted"/>
<keyword evidence="4" id="KW-1185">Reference proteome</keyword>
<feature type="coiled-coil region" evidence="1">
    <location>
        <begin position="38"/>
        <end position="65"/>
    </location>
</feature>
<evidence type="ECO:0000313" key="3">
    <source>
        <dbReference type="EMBL" id="EAS02135.2"/>
    </source>
</evidence>
<name>I7LWL9_TETTS</name>
<dbReference type="Proteomes" id="UP000009168">
    <property type="component" value="Unassembled WGS sequence"/>
</dbReference>
<organism evidence="3 4">
    <name type="scientific">Tetrahymena thermophila (strain SB210)</name>
    <dbReference type="NCBI Taxonomy" id="312017"/>
    <lineage>
        <taxon>Eukaryota</taxon>
        <taxon>Sar</taxon>
        <taxon>Alveolata</taxon>
        <taxon>Ciliophora</taxon>
        <taxon>Intramacronucleata</taxon>
        <taxon>Oligohymenophorea</taxon>
        <taxon>Hymenostomatida</taxon>
        <taxon>Tetrahymenina</taxon>
        <taxon>Tetrahymenidae</taxon>
        <taxon>Tetrahymena</taxon>
    </lineage>
</organism>
<feature type="region of interest" description="Disordered" evidence="2">
    <location>
        <begin position="490"/>
        <end position="525"/>
    </location>
</feature>
<gene>
    <name evidence="3" type="ORF">TTHERM_00558160</name>
</gene>